<keyword evidence="3" id="KW-0472">Membrane</keyword>
<feature type="region of interest" description="Disordered" evidence="2">
    <location>
        <begin position="1"/>
        <end position="25"/>
    </location>
</feature>
<evidence type="ECO:0000313" key="5">
    <source>
        <dbReference type="Proteomes" id="UP000316225"/>
    </source>
</evidence>
<keyword evidence="5" id="KW-1185">Reference proteome</keyword>
<organism evidence="4 5">
    <name type="scientific">Paracoccus sulfuroxidans</name>
    <dbReference type="NCBI Taxonomy" id="384678"/>
    <lineage>
        <taxon>Bacteria</taxon>
        <taxon>Pseudomonadati</taxon>
        <taxon>Pseudomonadota</taxon>
        <taxon>Alphaproteobacteria</taxon>
        <taxon>Rhodobacterales</taxon>
        <taxon>Paracoccaceae</taxon>
        <taxon>Paracoccus</taxon>
    </lineage>
</organism>
<gene>
    <name evidence="4" type="ORF">IQ24_01642</name>
</gene>
<dbReference type="AlphaFoldDB" id="A0A562NSM7"/>
<keyword evidence="3" id="KW-1133">Transmembrane helix</keyword>
<dbReference type="GO" id="GO:0009306">
    <property type="term" value="P:protein secretion"/>
    <property type="evidence" value="ECO:0007669"/>
    <property type="project" value="InterPro"/>
</dbReference>
<evidence type="ECO:0000256" key="2">
    <source>
        <dbReference type="SAM" id="MobiDB-lite"/>
    </source>
</evidence>
<dbReference type="GO" id="GO:0005886">
    <property type="term" value="C:plasma membrane"/>
    <property type="evidence" value="ECO:0007669"/>
    <property type="project" value="TreeGrafter"/>
</dbReference>
<comment type="caution">
    <text evidence="4">The sequence shown here is derived from an EMBL/GenBank/DDBJ whole genome shotgun (WGS) entry which is preliminary data.</text>
</comment>
<dbReference type="Proteomes" id="UP000316225">
    <property type="component" value="Unassembled WGS sequence"/>
</dbReference>
<name>A0A562NSM7_9RHOB</name>
<proteinExistence type="inferred from homology"/>
<evidence type="ECO:0000313" key="4">
    <source>
        <dbReference type="EMBL" id="TWI35133.1"/>
    </source>
</evidence>
<sequence length="338" mass="37047">MSESSEEKNLPPTPHKLKKAREKGQVVTSKDTLSSVATIVGLGYLYMRRASITENLKQLFSYDPDPALSFAEQLADKAKVSLDLGLMIVVPLLVGVIVIGILGGMTISGGPVFSTHPLIPDFKKLNPAEGFKKIFGKRALLGFLMHVVRLSAVTVVLGILAWGYFGAMISTPPCGMDCASYVMDRMMGPLLMATIAILTLAALFDYLVQRSSFMREQRMSITELKREFKDQDGDPLLKGQMRSDQRAMVDRPTGLSQATTVIHNAPHQAIGIRYVEGDTPAPLVVIRARGSQAVRRLLRQAKVDTHFDAETVAKVESIAVGDYITRDDQITAIAPYLR</sequence>
<accession>A0A562NSM7</accession>
<dbReference type="EMBL" id="VLKU01000004">
    <property type="protein sequence ID" value="TWI35133.1"/>
    <property type="molecule type" value="Genomic_DNA"/>
</dbReference>
<dbReference type="RefSeq" id="WP_145397374.1">
    <property type="nucleotide sequence ID" value="NZ_VLKU01000004.1"/>
</dbReference>
<comment type="similarity">
    <text evidence="1">Belongs to the type III secretion exporter family.</text>
</comment>
<dbReference type="PRINTS" id="PR00950">
    <property type="entry name" value="TYPE3IMSPROT"/>
</dbReference>
<evidence type="ECO:0000256" key="1">
    <source>
        <dbReference type="ARBA" id="ARBA00010690"/>
    </source>
</evidence>
<feature type="transmembrane region" description="Helical" evidence="3">
    <location>
        <begin position="186"/>
        <end position="208"/>
    </location>
</feature>
<keyword evidence="3" id="KW-0812">Transmembrane</keyword>
<dbReference type="InterPro" id="IPR006135">
    <property type="entry name" value="T3SS_substrate_exporter"/>
</dbReference>
<dbReference type="PANTHER" id="PTHR30531:SF12">
    <property type="entry name" value="FLAGELLAR BIOSYNTHETIC PROTEIN FLHB"/>
    <property type="match status" value="1"/>
</dbReference>
<evidence type="ECO:0000256" key="3">
    <source>
        <dbReference type="SAM" id="Phobius"/>
    </source>
</evidence>
<dbReference type="OrthoDB" id="9807950at2"/>
<feature type="transmembrane region" description="Helical" evidence="3">
    <location>
        <begin position="84"/>
        <end position="107"/>
    </location>
</feature>
<dbReference type="SUPFAM" id="SSF160544">
    <property type="entry name" value="EscU C-terminal domain-like"/>
    <property type="match status" value="1"/>
</dbReference>
<dbReference type="Gene3D" id="3.40.1690.10">
    <property type="entry name" value="secretion proteins EscU"/>
    <property type="match status" value="1"/>
</dbReference>
<reference evidence="4 5" key="1">
    <citation type="journal article" date="2015" name="Stand. Genomic Sci.">
        <title>Genomic Encyclopedia of Bacterial and Archaeal Type Strains, Phase III: the genomes of soil and plant-associated and newly described type strains.</title>
        <authorList>
            <person name="Whitman W.B."/>
            <person name="Woyke T."/>
            <person name="Klenk H.P."/>
            <person name="Zhou Y."/>
            <person name="Lilburn T.G."/>
            <person name="Beck B.J."/>
            <person name="De Vos P."/>
            <person name="Vandamme P."/>
            <person name="Eisen J.A."/>
            <person name="Garrity G."/>
            <person name="Hugenholtz P."/>
            <person name="Kyrpides N.C."/>
        </authorList>
    </citation>
    <scope>NUCLEOTIDE SEQUENCE [LARGE SCALE GENOMIC DNA]</scope>
    <source>
        <strain evidence="4 5">CGMCC 1.5364</strain>
    </source>
</reference>
<feature type="transmembrane region" description="Helical" evidence="3">
    <location>
        <begin position="140"/>
        <end position="166"/>
    </location>
</feature>
<protein>
    <submittedName>
        <fullName evidence="4">Type III secretion apparatus subunit RhcU</fullName>
    </submittedName>
</protein>
<dbReference type="PANTHER" id="PTHR30531">
    <property type="entry name" value="FLAGELLAR BIOSYNTHETIC PROTEIN FLHB"/>
    <property type="match status" value="1"/>
</dbReference>
<dbReference type="Pfam" id="PF01312">
    <property type="entry name" value="Bac_export_2"/>
    <property type="match status" value="1"/>
</dbReference>
<dbReference type="InterPro" id="IPR029025">
    <property type="entry name" value="T3SS_substrate_exporter_C"/>
</dbReference>